<dbReference type="EMBL" id="JBIAHM010000009">
    <property type="protein sequence ID" value="MFE9602015.1"/>
    <property type="molecule type" value="Genomic_DNA"/>
</dbReference>
<dbReference type="RefSeq" id="WP_388109638.1">
    <property type="nucleotide sequence ID" value="NZ_JBIAHM010000009.1"/>
</dbReference>
<sequence>MNDRQSALPEQYRRYAETDAGQPRMGPVELYDERDPVVWIPGAYGEMVPVRKSQAPTPMQQLPARDLTPQPLFDPGAQRLLGGGIGAGVALWGGGKFLVGASEFVSSLTGMGALLLFLALAGARALLMSGGARIHNEQHTHVHQKWFGKANIRNQQ</sequence>
<accession>A0ABW6MB88</accession>
<evidence type="ECO:0000256" key="1">
    <source>
        <dbReference type="SAM" id="MobiDB-lite"/>
    </source>
</evidence>
<organism evidence="3 4">
    <name type="scientific">Streptomyces hokutonensis</name>
    <dbReference type="NCBI Taxonomy" id="1306990"/>
    <lineage>
        <taxon>Bacteria</taxon>
        <taxon>Bacillati</taxon>
        <taxon>Actinomycetota</taxon>
        <taxon>Actinomycetes</taxon>
        <taxon>Kitasatosporales</taxon>
        <taxon>Streptomycetaceae</taxon>
        <taxon>Streptomyces</taxon>
    </lineage>
</organism>
<feature type="region of interest" description="Disordered" evidence="1">
    <location>
        <begin position="1"/>
        <end position="27"/>
    </location>
</feature>
<dbReference type="Proteomes" id="UP001601303">
    <property type="component" value="Unassembled WGS sequence"/>
</dbReference>
<proteinExistence type="predicted"/>
<feature type="transmembrane region" description="Helical" evidence="2">
    <location>
        <begin position="105"/>
        <end position="127"/>
    </location>
</feature>
<evidence type="ECO:0000313" key="4">
    <source>
        <dbReference type="Proteomes" id="UP001601303"/>
    </source>
</evidence>
<protein>
    <recommendedName>
        <fullName evidence="5">Integral membrane protein</fullName>
    </recommendedName>
</protein>
<keyword evidence="2" id="KW-1133">Transmembrane helix</keyword>
<keyword evidence="2" id="KW-0472">Membrane</keyword>
<reference evidence="3 4" key="1">
    <citation type="submission" date="2024-10" db="EMBL/GenBank/DDBJ databases">
        <title>The Natural Products Discovery Center: Release of the First 8490 Sequenced Strains for Exploring Actinobacteria Biosynthetic Diversity.</title>
        <authorList>
            <person name="Kalkreuter E."/>
            <person name="Kautsar S.A."/>
            <person name="Yang D."/>
            <person name="Bader C.D."/>
            <person name="Teijaro C.N."/>
            <person name="Fluegel L."/>
            <person name="Davis C.M."/>
            <person name="Simpson J.R."/>
            <person name="Lauterbach L."/>
            <person name="Steele A.D."/>
            <person name="Gui C."/>
            <person name="Meng S."/>
            <person name="Li G."/>
            <person name="Viehrig K."/>
            <person name="Ye F."/>
            <person name="Su P."/>
            <person name="Kiefer A.F."/>
            <person name="Nichols A."/>
            <person name="Cepeda A.J."/>
            <person name="Yan W."/>
            <person name="Fan B."/>
            <person name="Jiang Y."/>
            <person name="Adhikari A."/>
            <person name="Zheng C.-J."/>
            <person name="Schuster L."/>
            <person name="Cowan T.M."/>
            <person name="Smanski M.J."/>
            <person name="Chevrette M.G."/>
            <person name="De Carvalho L.P.S."/>
            <person name="Shen B."/>
        </authorList>
    </citation>
    <scope>NUCLEOTIDE SEQUENCE [LARGE SCALE GENOMIC DNA]</scope>
    <source>
        <strain evidence="3 4">NPDC006488</strain>
    </source>
</reference>
<keyword evidence="4" id="KW-1185">Reference proteome</keyword>
<keyword evidence="2" id="KW-0812">Transmembrane</keyword>
<name>A0ABW6MB88_9ACTN</name>
<evidence type="ECO:0000313" key="3">
    <source>
        <dbReference type="EMBL" id="MFE9602015.1"/>
    </source>
</evidence>
<gene>
    <name evidence="3" type="ORF">ACFYNQ_26050</name>
</gene>
<comment type="caution">
    <text evidence="3">The sequence shown here is derived from an EMBL/GenBank/DDBJ whole genome shotgun (WGS) entry which is preliminary data.</text>
</comment>
<evidence type="ECO:0000256" key="2">
    <source>
        <dbReference type="SAM" id="Phobius"/>
    </source>
</evidence>
<evidence type="ECO:0008006" key="5">
    <source>
        <dbReference type="Google" id="ProtNLM"/>
    </source>
</evidence>